<sequence length="148" mass="15540">MTGAPQAPVAGPRPVTGDDPRQLFARVPFCTLLQMRREHSAGGRARMSLDAREELGNVIGAVHGGVVSTLLDVAMASAAVSQVDFARTAVTLNLSTSFLEPGHGTLTADAQVVATDGQVVWCRAVATDAEGRTVARAQGSFRYLPLPR</sequence>
<reference evidence="4 5" key="1">
    <citation type="submission" date="2018-07" db="EMBL/GenBank/DDBJ databases">
        <title>Genomic Encyclopedia of Type Strains, Phase IV (KMG-IV): sequencing the most valuable type-strain genomes for metagenomic binning, comparative biology and taxonomic classification.</title>
        <authorList>
            <person name="Goeker M."/>
        </authorList>
    </citation>
    <scope>NUCLEOTIDE SEQUENCE [LARGE SCALE GENOMIC DNA]</scope>
    <source>
        <strain evidence="4 5">DSM 21352</strain>
    </source>
</reference>
<evidence type="ECO:0000313" key="4">
    <source>
        <dbReference type="EMBL" id="RDI24160.1"/>
    </source>
</evidence>
<dbReference type="RefSeq" id="WP_017758298.1">
    <property type="nucleotide sequence ID" value="NZ_QQAV01000005.1"/>
</dbReference>
<evidence type="ECO:0000256" key="1">
    <source>
        <dbReference type="ARBA" id="ARBA00022801"/>
    </source>
</evidence>
<dbReference type="AlphaFoldDB" id="A0A370FGI7"/>
<evidence type="ECO:0000259" key="3">
    <source>
        <dbReference type="Pfam" id="PF03061"/>
    </source>
</evidence>
<dbReference type="CDD" id="cd03443">
    <property type="entry name" value="PaaI_thioesterase"/>
    <property type="match status" value="1"/>
</dbReference>
<dbReference type="PANTHER" id="PTHR47260:SF1">
    <property type="entry name" value="UPF0644 PROTEIN PB2B4.06"/>
    <property type="match status" value="1"/>
</dbReference>
<dbReference type="InterPro" id="IPR006683">
    <property type="entry name" value="Thioestr_dom"/>
</dbReference>
<feature type="domain" description="Thioesterase" evidence="3">
    <location>
        <begin position="60"/>
        <end position="134"/>
    </location>
</feature>
<dbReference type="SUPFAM" id="SSF54637">
    <property type="entry name" value="Thioesterase/thiol ester dehydrase-isomerase"/>
    <property type="match status" value="1"/>
</dbReference>
<dbReference type="Gene3D" id="3.10.129.10">
    <property type="entry name" value="Hotdog Thioesterase"/>
    <property type="match status" value="1"/>
</dbReference>
<evidence type="ECO:0000313" key="5">
    <source>
        <dbReference type="Proteomes" id="UP000255265"/>
    </source>
</evidence>
<dbReference type="Pfam" id="PF03061">
    <property type="entry name" value="4HBT"/>
    <property type="match status" value="1"/>
</dbReference>
<feature type="region of interest" description="Disordered" evidence="2">
    <location>
        <begin position="1"/>
        <end position="21"/>
    </location>
</feature>
<dbReference type="InterPro" id="IPR003736">
    <property type="entry name" value="PAAI_dom"/>
</dbReference>
<comment type="caution">
    <text evidence="4">The sequence shown here is derived from an EMBL/GenBank/DDBJ whole genome shotgun (WGS) entry which is preliminary data.</text>
</comment>
<keyword evidence="5" id="KW-1185">Reference proteome</keyword>
<keyword evidence="1" id="KW-0378">Hydrolase</keyword>
<accession>A0A370FGI7</accession>
<name>A0A370FGI7_9BURK</name>
<evidence type="ECO:0000256" key="2">
    <source>
        <dbReference type="SAM" id="MobiDB-lite"/>
    </source>
</evidence>
<dbReference type="GO" id="GO:0016289">
    <property type="term" value="F:acyl-CoA hydrolase activity"/>
    <property type="evidence" value="ECO:0007669"/>
    <property type="project" value="UniProtKB-ARBA"/>
</dbReference>
<dbReference type="OrthoDB" id="4717506at2"/>
<dbReference type="Proteomes" id="UP000255265">
    <property type="component" value="Unassembled WGS sequence"/>
</dbReference>
<organism evidence="4 5">
    <name type="scientific">Pseudacidovorax intermedius</name>
    <dbReference type="NCBI Taxonomy" id="433924"/>
    <lineage>
        <taxon>Bacteria</taxon>
        <taxon>Pseudomonadati</taxon>
        <taxon>Pseudomonadota</taxon>
        <taxon>Betaproteobacteria</taxon>
        <taxon>Burkholderiales</taxon>
        <taxon>Comamonadaceae</taxon>
        <taxon>Pseudacidovorax</taxon>
    </lineage>
</organism>
<dbReference type="NCBIfam" id="TIGR00369">
    <property type="entry name" value="unchar_dom_1"/>
    <property type="match status" value="1"/>
</dbReference>
<dbReference type="InterPro" id="IPR052061">
    <property type="entry name" value="PTE-AB_protein"/>
</dbReference>
<proteinExistence type="predicted"/>
<dbReference type="EMBL" id="QQAV01000005">
    <property type="protein sequence ID" value="RDI24160.1"/>
    <property type="molecule type" value="Genomic_DNA"/>
</dbReference>
<dbReference type="PANTHER" id="PTHR47260">
    <property type="entry name" value="UPF0644 PROTEIN PB2B4.06"/>
    <property type="match status" value="1"/>
</dbReference>
<gene>
    <name evidence="4" type="ORF">DFR41_10575</name>
</gene>
<dbReference type="InterPro" id="IPR029069">
    <property type="entry name" value="HotDog_dom_sf"/>
</dbReference>
<protein>
    <submittedName>
        <fullName evidence="4">Uncharacterized protein (TIGR00369 family)</fullName>
    </submittedName>
</protein>